<comment type="catalytic activity">
    <reaction evidence="4">
        <text>Hydrolysis of terminal non-reducing beta-D-galactose residues in beta-D-galactosides.</text>
        <dbReference type="EC" id="3.2.1.23"/>
    </reaction>
</comment>
<dbReference type="InterPro" id="IPR048912">
    <property type="entry name" value="BetaGal1-like_ABD1"/>
</dbReference>
<dbReference type="RefSeq" id="XP_005110352.2">
    <property type="nucleotide sequence ID" value="XM_005110295.3"/>
</dbReference>
<dbReference type="PROSITE" id="PS01182">
    <property type="entry name" value="GLYCOSYL_HYDROL_F35"/>
    <property type="match status" value="1"/>
</dbReference>
<dbReference type="InterPro" id="IPR008979">
    <property type="entry name" value="Galactose-bd-like_sf"/>
</dbReference>
<dbReference type="PIRSF" id="PIRSF006336">
    <property type="entry name" value="B-gal"/>
    <property type="match status" value="1"/>
</dbReference>
<dbReference type="InterPro" id="IPR001944">
    <property type="entry name" value="Glycoside_Hdrlase_35"/>
</dbReference>
<dbReference type="InterPro" id="IPR026283">
    <property type="entry name" value="B-gal_1-like"/>
</dbReference>
<evidence type="ECO:0000256" key="1">
    <source>
        <dbReference type="ARBA" id="ARBA00009809"/>
    </source>
</evidence>
<dbReference type="InterPro" id="IPR048913">
    <property type="entry name" value="BetaGal_gal-bd"/>
</dbReference>
<protein>
    <recommendedName>
        <fullName evidence="4">Beta-galactosidase</fullName>
        <ecNumber evidence="4">3.2.1.23</ecNumber>
    </recommendedName>
</protein>
<accession>A0ABM0K764</accession>
<feature type="domain" description="Beta-galactosidase galactose-binding" evidence="8">
    <location>
        <begin position="573"/>
        <end position="633"/>
    </location>
</feature>
<feature type="domain" description="Glycoside hydrolase 35 catalytic" evidence="6">
    <location>
        <begin position="52"/>
        <end position="365"/>
    </location>
</feature>
<comment type="similarity">
    <text evidence="1 5">Belongs to the glycosyl hydrolase 35 family.</text>
</comment>
<keyword evidence="9" id="KW-1185">Reference proteome</keyword>
<feature type="domain" description="Beta-galactosidase 1-like first all-beta" evidence="7">
    <location>
        <begin position="432"/>
        <end position="545"/>
    </location>
</feature>
<sequence length="656" mass="73383">MTALLLHFEKRASLLDLILKLICVGKEVFTTVTNNVTKMTSSPKLTYSNREFSLDGKSLRIFSAAIHYFRVVPEYWEDRLTKAKACGINTLETYVPWNMHEPKPGTFKSDGILDLRRFIKMAGDLGLYVIFRPGPYICSEWDFGGLPSWLLADPDMKVRSNYKGYQKAVERYFGWLLPYVSDLQRSQGGPIIAVQVENEFGSFSDEPDHMIFMRDLLLQNGVVELLVSCDNESAAGTGPIIDGVLPTANGQTVEEVKANFEIIKEVNPNYPLVVMEFWTGWFDHWGIPHETRGVELLQKTLEYCLGENASVNFYMFHGGTNFGFLAGALDLSRYKADTTSYDYGAPLSEEGILTDKAVKIREMIEVEAKSKGLNVTVPESLPANPKRAEKPIEVAIDETISWPSLLKLSKKTTKTQSPDYMENFTYAHGEVQSYGYIIYRKKIHLEGETTLVLTGPVRDRATILVDGSVQGVMTREAEEPSPSVSLSQAGGQPGNVVLDVVVENLGRVNYTLKENQDVLNTQRKGLKGPVRLGEEDLENWTVVALDFNDDFIGQLSKTRAWTKVDAAGEKNVPSLFRAHLDLQEKPTADYFLRMEGWSKGIVIVNGFNLGRYWDIGPTKTLYLPAPLLKQGSNQILVFEEAKAGSSFTLEVEPCLG</sequence>
<dbReference type="Pfam" id="PF21317">
    <property type="entry name" value="BetaGal_ABD_1"/>
    <property type="match status" value="1"/>
</dbReference>
<dbReference type="Gene3D" id="3.20.20.80">
    <property type="entry name" value="Glycosidases"/>
    <property type="match status" value="1"/>
</dbReference>
<evidence type="ECO:0000256" key="2">
    <source>
        <dbReference type="ARBA" id="ARBA00022801"/>
    </source>
</evidence>
<keyword evidence="2 4" id="KW-0378">Hydrolase</keyword>
<dbReference type="Pfam" id="PF01301">
    <property type="entry name" value="Glyco_hydro_35"/>
    <property type="match status" value="1"/>
</dbReference>
<evidence type="ECO:0000313" key="10">
    <source>
        <dbReference type="RefSeq" id="XP_005110352.2"/>
    </source>
</evidence>
<evidence type="ECO:0000313" key="9">
    <source>
        <dbReference type="Proteomes" id="UP000694888"/>
    </source>
</evidence>
<reference evidence="10" key="1">
    <citation type="submission" date="2025-08" db="UniProtKB">
        <authorList>
            <consortium name="RefSeq"/>
        </authorList>
    </citation>
    <scope>IDENTIFICATION</scope>
</reference>
<proteinExistence type="inferred from homology"/>
<organism evidence="9 10">
    <name type="scientific">Aplysia californica</name>
    <name type="common">California sea hare</name>
    <dbReference type="NCBI Taxonomy" id="6500"/>
    <lineage>
        <taxon>Eukaryota</taxon>
        <taxon>Metazoa</taxon>
        <taxon>Spiralia</taxon>
        <taxon>Lophotrochozoa</taxon>
        <taxon>Mollusca</taxon>
        <taxon>Gastropoda</taxon>
        <taxon>Heterobranchia</taxon>
        <taxon>Euthyneura</taxon>
        <taxon>Tectipleura</taxon>
        <taxon>Aplysiida</taxon>
        <taxon>Aplysioidea</taxon>
        <taxon>Aplysiidae</taxon>
        <taxon>Aplysia</taxon>
    </lineage>
</organism>
<name>A0ABM0K764_APLCA</name>
<evidence type="ECO:0000256" key="4">
    <source>
        <dbReference type="RuleBase" id="RU000675"/>
    </source>
</evidence>
<evidence type="ECO:0000259" key="8">
    <source>
        <dbReference type="Pfam" id="PF21467"/>
    </source>
</evidence>
<dbReference type="GeneID" id="101853823"/>
<gene>
    <name evidence="10" type="primary">LOC101853823</name>
</gene>
<evidence type="ECO:0000259" key="7">
    <source>
        <dbReference type="Pfam" id="PF21317"/>
    </source>
</evidence>
<dbReference type="Pfam" id="PF21467">
    <property type="entry name" value="BetaGal_gal-bd"/>
    <property type="match status" value="1"/>
</dbReference>
<dbReference type="SUPFAM" id="SSF51445">
    <property type="entry name" value="(Trans)glycosidases"/>
    <property type="match status" value="1"/>
</dbReference>
<dbReference type="Proteomes" id="UP000694888">
    <property type="component" value="Unplaced"/>
</dbReference>
<dbReference type="InterPro" id="IPR019801">
    <property type="entry name" value="Glyco_hydro_35_CS"/>
</dbReference>
<dbReference type="PRINTS" id="PR00742">
    <property type="entry name" value="GLHYDRLASE35"/>
</dbReference>
<dbReference type="InterPro" id="IPR017853">
    <property type="entry name" value="GH"/>
</dbReference>
<keyword evidence="3 4" id="KW-0326">Glycosidase</keyword>
<dbReference type="SUPFAM" id="SSF49785">
    <property type="entry name" value="Galactose-binding domain-like"/>
    <property type="match status" value="1"/>
</dbReference>
<dbReference type="EC" id="3.2.1.23" evidence="4"/>
<dbReference type="Gene3D" id="2.60.120.260">
    <property type="entry name" value="Galactose-binding domain-like"/>
    <property type="match status" value="2"/>
</dbReference>
<evidence type="ECO:0000256" key="5">
    <source>
        <dbReference type="RuleBase" id="RU003679"/>
    </source>
</evidence>
<evidence type="ECO:0000256" key="3">
    <source>
        <dbReference type="ARBA" id="ARBA00023295"/>
    </source>
</evidence>
<dbReference type="InterPro" id="IPR031330">
    <property type="entry name" value="Gly_Hdrlase_35_cat"/>
</dbReference>
<dbReference type="PANTHER" id="PTHR23421">
    <property type="entry name" value="BETA-GALACTOSIDASE RELATED"/>
    <property type="match status" value="1"/>
</dbReference>
<evidence type="ECO:0000259" key="6">
    <source>
        <dbReference type="Pfam" id="PF01301"/>
    </source>
</evidence>